<dbReference type="Gene3D" id="3.40.50.1980">
    <property type="entry name" value="Nitrogenase molybdenum iron protein domain"/>
    <property type="match status" value="2"/>
</dbReference>
<organism evidence="6 7">
    <name type="scientific">Mediterraneibacter butyricigenes</name>
    <dbReference type="NCBI Taxonomy" id="2316025"/>
    <lineage>
        <taxon>Bacteria</taxon>
        <taxon>Bacillati</taxon>
        <taxon>Bacillota</taxon>
        <taxon>Clostridia</taxon>
        <taxon>Lachnospirales</taxon>
        <taxon>Lachnospiraceae</taxon>
        <taxon>Mediterraneibacter</taxon>
    </lineage>
</organism>
<keyword evidence="7" id="KW-1185">Reference proteome</keyword>
<evidence type="ECO:0000313" key="6">
    <source>
        <dbReference type="EMBL" id="GCA67652.1"/>
    </source>
</evidence>
<dbReference type="Proteomes" id="UP000265643">
    <property type="component" value="Unassembled WGS sequence"/>
</dbReference>
<accession>A0A391PL46</accession>
<evidence type="ECO:0000256" key="3">
    <source>
        <dbReference type="ARBA" id="ARBA00022729"/>
    </source>
</evidence>
<comment type="subcellular location">
    <subcellularLocation>
        <location evidence="1">Cell envelope</location>
    </subcellularLocation>
</comment>
<dbReference type="InterPro" id="IPR037250">
    <property type="entry name" value="NEAT_dom_sf"/>
</dbReference>
<dbReference type="PANTHER" id="PTHR30535:SF34">
    <property type="entry name" value="MOLYBDATE-BINDING PROTEIN MOLA"/>
    <property type="match status" value="1"/>
</dbReference>
<evidence type="ECO:0000259" key="5">
    <source>
        <dbReference type="PROSITE" id="PS50983"/>
    </source>
</evidence>
<evidence type="ECO:0000256" key="1">
    <source>
        <dbReference type="ARBA" id="ARBA00004196"/>
    </source>
</evidence>
<dbReference type="Pfam" id="PF01497">
    <property type="entry name" value="Peripla_BP_2"/>
    <property type="match status" value="1"/>
</dbReference>
<dbReference type="PANTHER" id="PTHR30535">
    <property type="entry name" value="VITAMIN B12-BINDING PROTEIN"/>
    <property type="match status" value="1"/>
</dbReference>
<protein>
    <recommendedName>
        <fullName evidence="5">Fe/B12 periplasmic-binding domain-containing protein</fullName>
    </recommendedName>
</protein>
<evidence type="ECO:0000256" key="2">
    <source>
        <dbReference type="ARBA" id="ARBA00008814"/>
    </source>
</evidence>
<keyword evidence="3 4" id="KW-0732">Signal</keyword>
<evidence type="ECO:0000313" key="7">
    <source>
        <dbReference type="Proteomes" id="UP000265643"/>
    </source>
</evidence>
<proteinExistence type="inferred from homology"/>
<feature type="chain" id="PRO_5038798040" description="Fe/B12 periplasmic-binding domain-containing protein" evidence="4">
    <location>
        <begin position="21"/>
        <end position="493"/>
    </location>
</feature>
<comment type="caution">
    <text evidence="6">The sequence shown here is derived from an EMBL/GenBank/DDBJ whole genome shotgun (WGS) entry which is preliminary data.</text>
</comment>
<comment type="similarity">
    <text evidence="2">Belongs to the bacterial solute-binding protein 8 family.</text>
</comment>
<feature type="domain" description="Fe/B12 periplasmic-binding" evidence="5">
    <location>
        <begin position="211"/>
        <end position="483"/>
    </location>
</feature>
<dbReference type="InterPro" id="IPR002491">
    <property type="entry name" value="ABC_transptr_periplasmic_BD"/>
</dbReference>
<reference evidence="7" key="1">
    <citation type="submission" date="2018-09" db="EMBL/GenBank/DDBJ databases">
        <title>Draft Genome Sequence of Mediterraneibacter sp. KCTC 15684.</title>
        <authorList>
            <person name="Kim J.S."/>
            <person name="Han K.I."/>
            <person name="Suh M.K."/>
            <person name="Lee K.C."/>
            <person name="Eom M.K."/>
            <person name="Lee J.H."/>
            <person name="Park S.H."/>
            <person name="Kang S.W."/>
            <person name="Park J.E."/>
            <person name="Oh B.S."/>
            <person name="Yu S.Y."/>
            <person name="Choi S.H."/>
            <person name="Lee D.H."/>
            <person name="Yoon H."/>
            <person name="Kim B."/>
            <person name="Yang S.J."/>
            <person name="Lee J.S."/>
        </authorList>
    </citation>
    <scope>NUCLEOTIDE SEQUENCE [LARGE SCALE GENOMIC DNA]</scope>
    <source>
        <strain evidence="7">KCTC 15684</strain>
    </source>
</reference>
<name>A0A391PL46_9FIRM</name>
<dbReference type="GO" id="GO:0030313">
    <property type="term" value="C:cell envelope"/>
    <property type="evidence" value="ECO:0007669"/>
    <property type="project" value="UniProtKB-SubCell"/>
</dbReference>
<dbReference type="InterPro" id="IPR006635">
    <property type="entry name" value="NEAT_dom"/>
</dbReference>
<gene>
    <name evidence="6" type="ORF">KGMB01110_20880</name>
</gene>
<dbReference type="AlphaFoldDB" id="A0A391PL46"/>
<dbReference type="PROSITE" id="PS50983">
    <property type="entry name" value="FE_B12_PBP"/>
    <property type="match status" value="1"/>
</dbReference>
<dbReference type="InterPro" id="IPR050902">
    <property type="entry name" value="ABC_Transporter_SBP"/>
</dbReference>
<dbReference type="Gene3D" id="2.60.40.1850">
    <property type="match status" value="1"/>
</dbReference>
<dbReference type="PROSITE" id="PS51257">
    <property type="entry name" value="PROKAR_LIPOPROTEIN"/>
    <property type="match status" value="1"/>
</dbReference>
<feature type="signal peptide" evidence="4">
    <location>
        <begin position="1"/>
        <end position="20"/>
    </location>
</feature>
<sequence length="493" mass="55237">MKKKKWLLLALLLMCMGSFVGCGKTEKDGKTEKAETTETTEETLQDGEYTVNVALEGGSGKASVESPTKVTVKDGKITATIIWSSPYYDYMIVDGEKYLKENEEGNSQFTIPLKELPGDLDVTADTTVMSKPHEIEYTLKFTFPESGSFEEMEKTGEMTLKYADQFQVEEYSNCKLLTIVDNGRFFIVPMGIPVPEDVPEDIEVLRTPLENVYLVSSAVMDLVCRIDALSAVTFTGTKEQDWYVQEAADAMEQGTLTYAGKYSAPDYEMLLDAGCSLAVENTMITHNPEVKEKLEELGIPVMIERSSYESHPLGRLEWIRFFGALLGKEEVADAYYEEQLSRIEPILQKENTGKKVAFFAVSSDGSITVRKPNDYVASMISLAGGVYSLEGYLPEEENALSTMKMQMEDFYAAEKDADILIYNGTIEGEIKSVDELIEKNALFADFQAVQNDQVYTTGSDFYQQTSKTCDFIEDLYHVLNGSEDGEYHFLKKI</sequence>
<dbReference type="EMBL" id="BHGK01000001">
    <property type="protein sequence ID" value="GCA67652.1"/>
    <property type="molecule type" value="Genomic_DNA"/>
</dbReference>
<dbReference type="RefSeq" id="WP_119298256.1">
    <property type="nucleotide sequence ID" value="NZ_BHGK01000001.1"/>
</dbReference>
<dbReference type="CDD" id="cd06920">
    <property type="entry name" value="NEAT"/>
    <property type="match status" value="1"/>
</dbReference>
<evidence type="ECO:0000256" key="4">
    <source>
        <dbReference type="SAM" id="SignalP"/>
    </source>
</evidence>
<dbReference type="SUPFAM" id="SSF53807">
    <property type="entry name" value="Helical backbone' metal receptor"/>
    <property type="match status" value="1"/>
</dbReference>